<dbReference type="EMBL" id="LTAZ01000013">
    <property type="protein sequence ID" value="KYH24274.1"/>
    <property type="molecule type" value="Genomic_DNA"/>
</dbReference>
<evidence type="ECO:0000256" key="3">
    <source>
        <dbReference type="ARBA" id="ARBA00022692"/>
    </source>
</evidence>
<keyword evidence="5 6" id="KW-0472">Membrane</keyword>
<evidence type="ECO:0000256" key="2">
    <source>
        <dbReference type="ARBA" id="ARBA00009773"/>
    </source>
</evidence>
<comment type="caution">
    <text evidence="7">The sequence shown here is derived from an EMBL/GenBank/DDBJ whole genome shotgun (WGS) entry which is preliminary data.</text>
</comment>
<comment type="similarity">
    <text evidence="2">Belongs to the autoinducer-2 exporter (AI-2E) (TC 2.A.86) family.</text>
</comment>
<feature type="transmembrane region" description="Helical" evidence="6">
    <location>
        <begin position="20"/>
        <end position="48"/>
    </location>
</feature>
<dbReference type="Proteomes" id="UP000075321">
    <property type="component" value="Unassembled WGS sequence"/>
</dbReference>
<dbReference type="PATRIC" id="fig|1008153.3.peg.3416"/>
<dbReference type="RefSeq" id="WP_066384684.1">
    <property type="nucleotide sequence ID" value="NZ_LTAZ01000013.1"/>
</dbReference>
<keyword evidence="8" id="KW-1185">Reference proteome</keyword>
<feature type="transmembrane region" description="Helical" evidence="6">
    <location>
        <begin position="280"/>
        <end position="295"/>
    </location>
</feature>
<evidence type="ECO:0000313" key="7">
    <source>
        <dbReference type="EMBL" id="KYH24274.1"/>
    </source>
</evidence>
<dbReference type="AlphaFoldDB" id="A0A151A9K1"/>
<evidence type="ECO:0000256" key="4">
    <source>
        <dbReference type="ARBA" id="ARBA00022989"/>
    </source>
</evidence>
<dbReference type="OrthoDB" id="282734at2157"/>
<keyword evidence="4 6" id="KW-1133">Transmembrane helix</keyword>
<organism evidence="7 8">
    <name type="scientific">Halalkalicoccus paucihalophilus</name>
    <dbReference type="NCBI Taxonomy" id="1008153"/>
    <lineage>
        <taxon>Archaea</taxon>
        <taxon>Methanobacteriati</taxon>
        <taxon>Methanobacteriota</taxon>
        <taxon>Stenosarchaea group</taxon>
        <taxon>Halobacteria</taxon>
        <taxon>Halobacteriales</taxon>
        <taxon>Halococcaceae</taxon>
        <taxon>Halalkalicoccus</taxon>
    </lineage>
</organism>
<dbReference type="InterPro" id="IPR002549">
    <property type="entry name" value="AI-2E-like"/>
</dbReference>
<evidence type="ECO:0000256" key="6">
    <source>
        <dbReference type="SAM" id="Phobius"/>
    </source>
</evidence>
<evidence type="ECO:0000256" key="1">
    <source>
        <dbReference type="ARBA" id="ARBA00004141"/>
    </source>
</evidence>
<feature type="transmembrane region" description="Helical" evidence="6">
    <location>
        <begin position="141"/>
        <end position="170"/>
    </location>
</feature>
<name>A0A151A9K1_9EURY</name>
<sequence length="359" mass="39949">MGWAKSFFDPPIRAWAGWWLFAGLLTAVLLVILSPYLGWATFGIFLYYVARPITRQVRQQGVSSTSAAALTVGLFIVPLVALLLALTAYVVWQVATLEPTDIESVLEVLFPDIDLEELPASPDAIYALTDGFRTGPTVESALLWLSGFIGTFVSQLYNALLTILFVFFLLRDEQSIKDWVNENILEGRPNLIEYIQTVDQGLKSIYFGYTLTLLAITVFAAIIYHTLNLIAPSGLAIPHPMLLAIATGLTSVIPLVGRNLLYGAVIVYLSALAFRSDPTLLWFPGLFFLVMNLAFDNIIRIYVRPSLSGRLFPIGLVMFAYLLGPPIFGWYGIFLGPFVMVVVVQFLRYRLPFLLHPNS</sequence>
<feature type="transmembrane region" description="Helical" evidence="6">
    <location>
        <begin position="256"/>
        <end position="274"/>
    </location>
</feature>
<reference evidence="7 8" key="1">
    <citation type="submission" date="2016-02" db="EMBL/GenBank/DDBJ databases">
        <title>Genome sequence of Halalkalicoccus paucihalophilus DSM 24557.</title>
        <authorList>
            <person name="Poehlein A."/>
            <person name="Daniel R."/>
        </authorList>
    </citation>
    <scope>NUCLEOTIDE SEQUENCE [LARGE SCALE GENOMIC DNA]</scope>
    <source>
        <strain evidence="7 8">DSM 24557</strain>
    </source>
</reference>
<feature type="transmembrane region" description="Helical" evidence="6">
    <location>
        <begin position="69"/>
        <end position="92"/>
    </location>
</feature>
<dbReference type="Pfam" id="PF01594">
    <property type="entry name" value="AI-2E_transport"/>
    <property type="match status" value="1"/>
</dbReference>
<feature type="transmembrane region" description="Helical" evidence="6">
    <location>
        <begin position="330"/>
        <end position="349"/>
    </location>
</feature>
<keyword evidence="3 6" id="KW-0812">Transmembrane</keyword>
<evidence type="ECO:0000256" key="5">
    <source>
        <dbReference type="ARBA" id="ARBA00023136"/>
    </source>
</evidence>
<comment type="subcellular location">
    <subcellularLocation>
        <location evidence="1">Membrane</location>
        <topology evidence="1">Multi-pass membrane protein</topology>
    </subcellularLocation>
</comment>
<protein>
    <recommendedName>
        <fullName evidence="9">AI-2E family transporter</fullName>
    </recommendedName>
</protein>
<feature type="transmembrane region" description="Helical" evidence="6">
    <location>
        <begin position="205"/>
        <end position="224"/>
    </location>
</feature>
<proteinExistence type="inferred from homology"/>
<gene>
    <name evidence="7" type="ORF">HAPAU_32570</name>
</gene>
<dbReference type="GO" id="GO:0016020">
    <property type="term" value="C:membrane"/>
    <property type="evidence" value="ECO:0007669"/>
    <property type="project" value="UniProtKB-SubCell"/>
</dbReference>
<accession>A0A151A9K1</accession>
<evidence type="ECO:0008006" key="9">
    <source>
        <dbReference type="Google" id="ProtNLM"/>
    </source>
</evidence>
<evidence type="ECO:0000313" key="8">
    <source>
        <dbReference type="Proteomes" id="UP000075321"/>
    </source>
</evidence>